<evidence type="ECO:0000259" key="9">
    <source>
        <dbReference type="PROSITE" id="PS50928"/>
    </source>
</evidence>
<protein>
    <submittedName>
        <fullName evidence="10">Amino acid ABC transporter permease</fullName>
    </submittedName>
</protein>
<evidence type="ECO:0000256" key="2">
    <source>
        <dbReference type="ARBA" id="ARBA00010072"/>
    </source>
</evidence>
<feature type="transmembrane region" description="Helical" evidence="8">
    <location>
        <begin position="63"/>
        <end position="86"/>
    </location>
</feature>
<dbReference type="PANTHER" id="PTHR30614">
    <property type="entry name" value="MEMBRANE COMPONENT OF AMINO ACID ABC TRANSPORTER"/>
    <property type="match status" value="1"/>
</dbReference>
<evidence type="ECO:0000256" key="5">
    <source>
        <dbReference type="ARBA" id="ARBA00022692"/>
    </source>
</evidence>
<feature type="transmembrane region" description="Helical" evidence="8">
    <location>
        <begin position="145"/>
        <end position="168"/>
    </location>
</feature>
<dbReference type="InterPro" id="IPR043429">
    <property type="entry name" value="ArtM/GltK/GlnP/TcyL/YhdX-like"/>
</dbReference>
<evidence type="ECO:0000256" key="4">
    <source>
        <dbReference type="ARBA" id="ARBA00022475"/>
    </source>
</evidence>
<comment type="caution">
    <text evidence="10">The sequence shown here is derived from an EMBL/GenBank/DDBJ whole genome shotgun (WGS) entry which is preliminary data.</text>
</comment>
<gene>
    <name evidence="10" type="ORF">VQ03_07740</name>
</gene>
<name>A0A0J6TCJ3_9HYPH</name>
<dbReference type="OrthoDB" id="9814550at2"/>
<dbReference type="CDD" id="cd06261">
    <property type="entry name" value="TM_PBP2"/>
    <property type="match status" value="1"/>
</dbReference>
<dbReference type="SUPFAM" id="SSF161098">
    <property type="entry name" value="MetI-like"/>
    <property type="match status" value="1"/>
</dbReference>
<evidence type="ECO:0000256" key="8">
    <source>
        <dbReference type="RuleBase" id="RU363032"/>
    </source>
</evidence>
<dbReference type="EMBL" id="LABZ01000044">
    <property type="protein sequence ID" value="KMO43572.1"/>
    <property type="molecule type" value="Genomic_DNA"/>
</dbReference>
<evidence type="ECO:0000313" key="11">
    <source>
        <dbReference type="Proteomes" id="UP000036449"/>
    </source>
</evidence>
<reference evidence="10 11" key="1">
    <citation type="submission" date="2015-03" db="EMBL/GenBank/DDBJ databases">
        <title>Genome sequencing of Methylobacterium tarhaniae DSM 25844.</title>
        <authorList>
            <person name="Chaudhry V."/>
            <person name="Patil P.B."/>
        </authorList>
    </citation>
    <scope>NUCLEOTIDE SEQUENCE [LARGE SCALE GENOMIC DNA]</scope>
    <source>
        <strain evidence="10 11">DSM 25844</strain>
    </source>
</reference>
<feature type="transmembrane region" description="Helical" evidence="8">
    <location>
        <begin position="20"/>
        <end position="42"/>
    </location>
</feature>
<keyword evidence="7 8" id="KW-0472">Membrane</keyword>
<evidence type="ECO:0000256" key="3">
    <source>
        <dbReference type="ARBA" id="ARBA00022448"/>
    </source>
</evidence>
<feature type="transmembrane region" description="Helical" evidence="8">
    <location>
        <begin position="188"/>
        <end position="208"/>
    </location>
</feature>
<keyword evidence="11" id="KW-1185">Reference proteome</keyword>
<proteinExistence type="inferred from homology"/>
<dbReference type="GO" id="GO:0022857">
    <property type="term" value="F:transmembrane transporter activity"/>
    <property type="evidence" value="ECO:0007669"/>
    <property type="project" value="InterPro"/>
</dbReference>
<dbReference type="GO" id="GO:0043190">
    <property type="term" value="C:ATP-binding cassette (ABC) transporter complex"/>
    <property type="evidence" value="ECO:0007669"/>
    <property type="project" value="InterPro"/>
</dbReference>
<organism evidence="10 11">
    <name type="scientific">Methylobacterium tarhaniae</name>
    <dbReference type="NCBI Taxonomy" id="1187852"/>
    <lineage>
        <taxon>Bacteria</taxon>
        <taxon>Pseudomonadati</taxon>
        <taxon>Pseudomonadota</taxon>
        <taxon>Alphaproteobacteria</taxon>
        <taxon>Hyphomicrobiales</taxon>
        <taxon>Methylobacteriaceae</taxon>
        <taxon>Methylobacterium</taxon>
    </lineage>
</organism>
<dbReference type="Pfam" id="PF00528">
    <property type="entry name" value="BPD_transp_1"/>
    <property type="match status" value="1"/>
</dbReference>
<keyword evidence="4" id="KW-1003">Cell membrane</keyword>
<dbReference type="InterPro" id="IPR035906">
    <property type="entry name" value="MetI-like_sf"/>
</dbReference>
<dbReference type="Proteomes" id="UP000036449">
    <property type="component" value="Unassembled WGS sequence"/>
</dbReference>
<accession>A0A0J6TCJ3</accession>
<keyword evidence="3 8" id="KW-0813">Transport</keyword>
<evidence type="ECO:0000313" key="10">
    <source>
        <dbReference type="EMBL" id="KMO43572.1"/>
    </source>
</evidence>
<evidence type="ECO:0000256" key="7">
    <source>
        <dbReference type="ARBA" id="ARBA00023136"/>
    </source>
</evidence>
<dbReference type="PANTHER" id="PTHR30614:SF36">
    <property type="entry name" value="ABC TRANSPORTER MEMBRANE-SPANNING PERMEASE-GLUTAMINE TRANSPORT"/>
    <property type="match status" value="1"/>
</dbReference>
<comment type="subcellular location">
    <subcellularLocation>
        <location evidence="1">Cell inner membrane</location>
        <topology evidence="1">Multi-pass membrane protein</topology>
    </subcellularLocation>
    <subcellularLocation>
        <location evidence="8">Cell membrane</location>
        <topology evidence="8">Multi-pass membrane protein</topology>
    </subcellularLocation>
</comment>
<dbReference type="AlphaFoldDB" id="A0A0J6TCJ3"/>
<dbReference type="InterPro" id="IPR000515">
    <property type="entry name" value="MetI-like"/>
</dbReference>
<keyword evidence="6 8" id="KW-1133">Transmembrane helix</keyword>
<dbReference type="GO" id="GO:0006865">
    <property type="term" value="P:amino acid transport"/>
    <property type="evidence" value="ECO:0007669"/>
    <property type="project" value="TreeGrafter"/>
</dbReference>
<dbReference type="Gene3D" id="1.10.3720.10">
    <property type="entry name" value="MetI-like"/>
    <property type="match status" value="1"/>
</dbReference>
<dbReference type="PROSITE" id="PS50928">
    <property type="entry name" value="ABC_TM1"/>
    <property type="match status" value="1"/>
</dbReference>
<dbReference type="NCBIfam" id="TIGR01726">
    <property type="entry name" value="HEQRo_perm_3TM"/>
    <property type="match status" value="1"/>
</dbReference>
<dbReference type="InterPro" id="IPR010065">
    <property type="entry name" value="AA_ABC_transptr_permease_3TM"/>
</dbReference>
<dbReference type="PATRIC" id="fig|1187852.3.peg.5082"/>
<evidence type="ECO:0000256" key="6">
    <source>
        <dbReference type="ARBA" id="ARBA00022989"/>
    </source>
</evidence>
<sequence>MDLLAKNLPFILQGLGLTLALSLTTLLFVTILSGLLGILATLRFRALRILVRVWVELFRDIPLIVNIFLVFFVAPLAGLDLTPFWAVTVGLSLWGSANGAEIVRGGLNAVPRHQWQSAAALGLKTWEVYGFVTGPQALRAILPPFVGLLTLLIQATSLGALVGVGEFFKVGQIIVERTTMMEGWNPAFLVYGAVLVTYFVICSGLSWFGRWLERRLGRTQGRPVPASASAAPAPAPQLP</sequence>
<keyword evidence="5 8" id="KW-0812">Transmembrane</keyword>
<evidence type="ECO:0000256" key="1">
    <source>
        <dbReference type="ARBA" id="ARBA00004429"/>
    </source>
</evidence>
<dbReference type="RefSeq" id="WP_048450296.1">
    <property type="nucleotide sequence ID" value="NZ_JBNNPJ010000078.1"/>
</dbReference>
<comment type="similarity">
    <text evidence="2">Belongs to the binding-protein-dependent transport system permease family. HisMQ subfamily.</text>
</comment>
<feature type="domain" description="ABC transmembrane type-1" evidence="9">
    <location>
        <begin position="15"/>
        <end position="206"/>
    </location>
</feature>